<dbReference type="EMBL" id="BGPR01062721">
    <property type="protein sequence ID" value="GBO38099.1"/>
    <property type="molecule type" value="Genomic_DNA"/>
</dbReference>
<gene>
    <name evidence="2" type="ORF">AVEN_146274_1</name>
</gene>
<keyword evidence="3" id="KW-1185">Reference proteome</keyword>
<protein>
    <submittedName>
        <fullName evidence="2">Uncharacterized protein</fullName>
    </submittedName>
</protein>
<evidence type="ECO:0000256" key="1">
    <source>
        <dbReference type="SAM" id="MobiDB-lite"/>
    </source>
</evidence>
<organism evidence="2 3">
    <name type="scientific">Araneus ventricosus</name>
    <name type="common">Orbweaver spider</name>
    <name type="synonym">Epeira ventricosa</name>
    <dbReference type="NCBI Taxonomy" id="182803"/>
    <lineage>
        <taxon>Eukaryota</taxon>
        <taxon>Metazoa</taxon>
        <taxon>Ecdysozoa</taxon>
        <taxon>Arthropoda</taxon>
        <taxon>Chelicerata</taxon>
        <taxon>Arachnida</taxon>
        <taxon>Araneae</taxon>
        <taxon>Araneomorphae</taxon>
        <taxon>Entelegynae</taxon>
        <taxon>Araneoidea</taxon>
        <taxon>Araneidae</taxon>
        <taxon>Araneus</taxon>
    </lineage>
</organism>
<name>A0A4Y2WLM7_ARAVE</name>
<feature type="region of interest" description="Disordered" evidence="1">
    <location>
        <begin position="31"/>
        <end position="56"/>
    </location>
</feature>
<accession>A0A4Y2WLM7</accession>
<evidence type="ECO:0000313" key="2">
    <source>
        <dbReference type="EMBL" id="GBO38099.1"/>
    </source>
</evidence>
<evidence type="ECO:0000313" key="3">
    <source>
        <dbReference type="Proteomes" id="UP000499080"/>
    </source>
</evidence>
<reference evidence="2 3" key="1">
    <citation type="journal article" date="2019" name="Sci. Rep.">
        <title>Orb-weaving spider Araneus ventricosus genome elucidates the spidroin gene catalogue.</title>
        <authorList>
            <person name="Kono N."/>
            <person name="Nakamura H."/>
            <person name="Ohtoshi R."/>
            <person name="Moran D.A.P."/>
            <person name="Shinohara A."/>
            <person name="Yoshida Y."/>
            <person name="Fujiwara M."/>
            <person name="Mori M."/>
            <person name="Tomita M."/>
            <person name="Arakawa K."/>
        </authorList>
    </citation>
    <scope>NUCLEOTIDE SEQUENCE [LARGE SCALE GENOMIC DNA]</scope>
</reference>
<sequence>MEKKAINFSSPPNTFAASLEEFAVVFSMNSHPEKGTWKDPGRRQTPLRALKYEKKK</sequence>
<feature type="non-terminal residue" evidence="2">
    <location>
        <position position="56"/>
    </location>
</feature>
<proteinExistence type="predicted"/>
<dbReference type="AlphaFoldDB" id="A0A4Y2WLM7"/>
<comment type="caution">
    <text evidence="2">The sequence shown here is derived from an EMBL/GenBank/DDBJ whole genome shotgun (WGS) entry which is preliminary data.</text>
</comment>
<feature type="compositionally biased region" description="Basic and acidic residues" evidence="1">
    <location>
        <begin position="31"/>
        <end position="42"/>
    </location>
</feature>
<dbReference type="Proteomes" id="UP000499080">
    <property type="component" value="Unassembled WGS sequence"/>
</dbReference>